<keyword evidence="5 12" id="KW-0997">Cell inner membrane</keyword>
<evidence type="ECO:0000256" key="10">
    <source>
        <dbReference type="ARBA" id="ARBA00022989"/>
    </source>
</evidence>
<dbReference type="InterPro" id="IPR006370">
    <property type="entry name" value="HB_polyprenyltransferase-like"/>
</dbReference>
<evidence type="ECO:0000256" key="2">
    <source>
        <dbReference type="ARBA" id="ARBA00004141"/>
    </source>
</evidence>
<feature type="transmembrane region" description="Helical" evidence="12">
    <location>
        <begin position="33"/>
        <end position="50"/>
    </location>
</feature>
<dbReference type="KEGG" id="opf:CBP31_06565"/>
<dbReference type="Gene3D" id="1.10.357.140">
    <property type="entry name" value="UbiA prenyltransferase"/>
    <property type="match status" value="1"/>
</dbReference>
<evidence type="ECO:0000256" key="8">
    <source>
        <dbReference type="ARBA" id="ARBA00022692"/>
    </source>
</evidence>
<keyword evidence="15" id="KW-1185">Reference proteome</keyword>
<comment type="pathway">
    <text evidence="12">Cofactor biosynthesis; ubiquinone biosynthesis.</text>
</comment>
<evidence type="ECO:0000256" key="1">
    <source>
        <dbReference type="ARBA" id="ARBA00001946"/>
    </source>
</evidence>
<protein>
    <recommendedName>
        <fullName evidence="12 13">4-hydroxybenzoate octaprenyltransferase</fullName>
        <ecNumber evidence="12 13">2.5.1.39</ecNumber>
    </recommendedName>
    <alternativeName>
        <fullName evidence="12">4-HB polyprenyltransferase</fullName>
    </alternativeName>
</protein>
<reference evidence="14 15" key="1">
    <citation type="journal article" date="2014" name="Int. J. Syst. Evol. Microbiol.">
        <title>Oceanisphaera profunda sp. nov., a marine bacterium isolated from deep-sea sediment, and emended description of the genus Oceanisphaera.</title>
        <authorList>
            <person name="Xu Z."/>
            <person name="Zhang X.Y."/>
            <person name="Su H.N."/>
            <person name="Yu Z.C."/>
            <person name="Liu C."/>
            <person name="Li H."/>
            <person name="Chen X.L."/>
            <person name="Song X.Y."/>
            <person name="Xie B.B."/>
            <person name="Qin Q.L."/>
            <person name="Zhou B.C."/>
            <person name="Shi M."/>
            <person name="Huang Y."/>
            <person name="Zhang Y.Z."/>
        </authorList>
    </citation>
    <scope>NUCLEOTIDE SEQUENCE [LARGE SCALE GENOMIC DNA]</scope>
    <source>
        <strain evidence="14 15">SM1222</strain>
    </source>
</reference>
<comment type="subcellular location">
    <subcellularLocation>
        <location evidence="12">Cell inner membrane</location>
        <topology evidence="12">Multi-pass membrane protein</topology>
    </subcellularLocation>
    <subcellularLocation>
        <location evidence="2">Membrane</location>
        <topology evidence="2">Multi-pass membrane protein</topology>
    </subcellularLocation>
</comment>
<sequence>MIRTSTAPKPNVPTPSRPKWRAYMALARLDKPIGTLLLLWPTLWALWIAGDGRPSWWLLLVFIVGVFSMRSAGCVINDYADRHIDGHVKRTVGRPLVTGELTERQALGFFALLVGMSFLLVLTTNKLTILLSVAGLGWAALYPFMKRYTHLPQLFLGIAFSWAIPMAFAAESNSLPLGLWLLFAANLTWTIAYDTMYAMVDRDDDLQIGVKSTAILFGRRDKLIVGVLQLLTLMLLVAAGQSFALGAFFYWSLLGAAGLFVFQQRLIRDRERGACFRAFLNNNYVGMLVFVGIVLTLL</sequence>
<dbReference type="PROSITE" id="PS00943">
    <property type="entry name" value="UBIA"/>
    <property type="match status" value="1"/>
</dbReference>
<dbReference type="GO" id="GO:0008412">
    <property type="term" value="F:4-hydroxybenzoate polyprenyltransferase activity"/>
    <property type="evidence" value="ECO:0007669"/>
    <property type="project" value="UniProtKB-UniRule"/>
</dbReference>
<gene>
    <name evidence="12" type="primary">ubiA</name>
    <name evidence="14" type="ORF">CBP31_06565</name>
</gene>
<evidence type="ECO:0000256" key="6">
    <source>
        <dbReference type="ARBA" id="ARBA00022679"/>
    </source>
</evidence>
<keyword evidence="8 12" id="KW-0812">Transmembrane</keyword>
<dbReference type="Gene3D" id="1.20.120.1780">
    <property type="entry name" value="UbiA prenyltransferase"/>
    <property type="match status" value="1"/>
</dbReference>
<dbReference type="Proteomes" id="UP000243937">
    <property type="component" value="Chromosome"/>
</dbReference>
<dbReference type="EC" id="2.5.1.39" evidence="12 13"/>
<evidence type="ECO:0000256" key="4">
    <source>
        <dbReference type="ARBA" id="ARBA00022475"/>
    </source>
</evidence>
<feature type="transmembrane region" description="Helical" evidence="12">
    <location>
        <begin position="151"/>
        <end position="169"/>
    </location>
</feature>
<accession>A0A1Y0D470</accession>
<evidence type="ECO:0000256" key="11">
    <source>
        <dbReference type="ARBA" id="ARBA00023136"/>
    </source>
</evidence>
<keyword evidence="4 12" id="KW-1003">Cell membrane</keyword>
<dbReference type="NCBIfam" id="TIGR01474">
    <property type="entry name" value="ubiA_proteo"/>
    <property type="match status" value="1"/>
</dbReference>
<dbReference type="PANTHER" id="PTHR11048">
    <property type="entry name" value="PRENYLTRANSFERASES"/>
    <property type="match status" value="1"/>
</dbReference>
<feature type="transmembrane region" description="Helical" evidence="12">
    <location>
        <begin position="127"/>
        <end position="144"/>
    </location>
</feature>
<organism evidence="14 15">
    <name type="scientific">Oceanisphaera profunda</name>
    <dbReference type="NCBI Taxonomy" id="1416627"/>
    <lineage>
        <taxon>Bacteria</taxon>
        <taxon>Pseudomonadati</taxon>
        <taxon>Pseudomonadota</taxon>
        <taxon>Gammaproteobacteria</taxon>
        <taxon>Aeromonadales</taxon>
        <taxon>Aeromonadaceae</taxon>
        <taxon>Oceanisphaera</taxon>
    </lineage>
</organism>
<evidence type="ECO:0000256" key="12">
    <source>
        <dbReference type="HAMAP-Rule" id="MF_01635"/>
    </source>
</evidence>
<dbReference type="Pfam" id="PF01040">
    <property type="entry name" value="UbiA"/>
    <property type="match status" value="1"/>
</dbReference>
<feature type="transmembrane region" description="Helical" evidence="12">
    <location>
        <begin position="101"/>
        <end position="121"/>
    </location>
</feature>
<evidence type="ECO:0000256" key="7">
    <source>
        <dbReference type="ARBA" id="ARBA00022688"/>
    </source>
</evidence>
<comment type="function">
    <text evidence="12">Catalyzes the prenylation of para-hydroxybenzoate (PHB) with an all-trans polyprenyl group. Mediates the second step in the final reaction sequence of ubiquinone-8 (UQ-8) biosynthesis, which is the condensation of the polyisoprenoid side chain with PHB, generating the first membrane-bound Q intermediate 3-octaprenyl-4-hydroxybenzoate.</text>
</comment>
<dbReference type="GO" id="GO:0006744">
    <property type="term" value="P:ubiquinone biosynthetic process"/>
    <property type="evidence" value="ECO:0007669"/>
    <property type="project" value="UniProtKB-UniRule"/>
</dbReference>
<feature type="transmembrane region" description="Helical" evidence="12">
    <location>
        <begin position="175"/>
        <end position="193"/>
    </location>
</feature>
<feature type="transmembrane region" description="Helical" evidence="12">
    <location>
        <begin position="56"/>
        <end position="80"/>
    </location>
</feature>
<feature type="transmembrane region" description="Helical" evidence="12">
    <location>
        <begin position="248"/>
        <end position="267"/>
    </location>
</feature>
<dbReference type="InterPro" id="IPR030470">
    <property type="entry name" value="UbiA_prenylTrfase_CS"/>
</dbReference>
<keyword evidence="9 12" id="KW-0460">Magnesium</keyword>
<dbReference type="FunFam" id="1.10.357.140:FF:000002">
    <property type="entry name" value="4-hydroxybenzoate octaprenyltransferase"/>
    <property type="match status" value="1"/>
</dbReference>
<dbReference type="PANTHER" id="PTHR11048:SF28">
    <property type="entry name" value="4-HYDROXYBENZOATE POLYPRENYLTRANSFERASE, MITOCHONDRIAL"/>
    <property type="match status" value="1"/>
</dbReference>
<dbReference type="InterPro" id="IPR044878">
    <property type="entry name" value="UbiA_sf"/>
</dbReference>
<dbReference type="EMBL" id="CP021377">
    <property type="protein sequence ID" value="ART82323.1"/>
    <property type="molecule type" value="Genomic_DNA"/>
</dbReference>
<dbReference type="OrthoDB" id="9782418at2"/>
<evidence type="ECO:0000256" key="3">
    <source>
        <dbReference type="ARBA" id="ARBA00005985"/>
    </source>
</evidence>
<dbReference type="CDD" id="cd13959">
    <property type="entry name" value="PT_UbiA_COQ2"/>
    <property type="match status" value="1"/>
</dbReference>
<dbReference type="AlphaFoldDB" id="A0A1Y0D470"/>
<evidence type="ECO:0000256" key="13">
    <source>
        <dbReference type="NCBIfam" id="TIGR01474"/>
    </source>
</evidence>
<proteinExistence type="inferred from homology"/>
<comment type="catalytic activity">
    <reaction evidence="12">
        <text>all-trans-octaprenyl diphosphate + 4-hydroxybenzoate = 4-hydroxy-3-(all-trans-octaprenyl)benzoate + diphosphate</text>
        <dbReference type="Rhea" id="RHEA:27782"/>
        <dbReference type="ChEBI" id="CHEBI:1617"/>
        <dbReference type="ChEBI" id="CHEBI:17879"/>
        <dbReference type="ChEBI" id="CHEBI:33019"/>
        <dbReference type="ChEBI" id="CHEBI:57711"/>
        <dbReference type="EC" id="2.5.1.39"/>
    </reaction>
</comment>
<keyword evidence="6 12" id="KW-0808">Transferase</keyword>
<feature type="transmembrane region" description="Helical" evidence="12">
    <location>
        <begin position="223"/>
        <end position="242"/>
    </location>
</feature>
<dbReference type="InterPro" id="IPR000537">
    <property type="entry name" value="UbiA_prenyltransferase"/>
</dbReference>
<feature type="transmembrane region" description="Helical" evidence="12">
    <location>
        <begin position="279"/>
        <end position="297"/>
    </location>
</feature>
<keyword evidence="11 12" id="KW-0472">Membrane</keyword>
<dbReference type="InterPro" id="IPR039653">
    <property type="entry name" value="Prenyltransferase"/>
</dbReference>
<comment type="similarity">
    <text evidence="3 12">Belongs to the UbiA prenyltransferase family.</text>
</comment>
<dbReference type="HAMAP" id="MF_01635">
    <property type="entry name" value="UbiA"/>
    <property type="match status" value="1"/>
</dbReference>
<dbReference type="GO" id="GO:0005886">
    <property type="term" value="C:plasma membrane"/>
    <property type="evidence" value="ECO:0007669"/>
    <property type="project" value="UniProtKB-SubCell"/>
</dbReference>
<evidence type="ECO:0000256" key="9">
    <source>
        <dbReference type="ARBA" id="ARBA00022842"/>
    </source>
</evidence>
<evidence type="ECO:0000313" key="15">
    <source>
        <dbReference type="Proteomes" id="UP000243937"/>
    </source>
</evidence>
<keyword evidence="10 12" id="KW-1133">Transmembrane helix</keyword>
<keyword evidence="7 12" id="KW-0831">Ubiquinone biosynthesis</keyword>
<dbReference type="FunFam" id="1.20.120.1780:FF:000001">
    <property type="entry name" value="4-hydroxybenzoate octaprenyltransferase"/>
    <property type="match status" value="1"/>
</dbReference>
<evidence type="ECO:0000313" key="14">
    <source>
        <dbReference type="EMBL" id="ART82323.1"/>
    </source>
</evidence>
<comment type="cofactor">
    <cofactor evidence="1 12">
        <name>Mg(2+)</name>
        <dbReference type="ChEBI" id="CHEBI:18420"/>
    </cofactor>
</comment>
<evidence type="ECO:0000256" key="5">
    <source>
        <dbReference type="ARBA" id="ARBA00022519"/>
    </source>
</evidence>
<name>A0A1Y0D470_9GAMM</name>
<dbReference type="UniPathway" id="UPA00232"/>